<dbReference type="Proteomes" id="UP001165489">
    <property type="component" value="Unassembled WGS sequence"/>
</dbReference>
<reference evidence="1" key="1">
    <citation type="submission" date="2022-03" db="EMBL/GenBank/DDBJ databases">
        <title>De novo assembled genomes of Belliella spp. (Cyclobacteriaceae) strains.</title>
        <authorList>
            <person name="Szabo A."/>
            <person name="Korponai K."/>
            <person name="Felfoldi T."/>
        </authorList>
    </citation>
    <scope>NUCLEOTIDE SEQUENCE</scope>
    <source>
        <strain evidence="1">DSM 111904</strain>
    </source>
</reference>
<sequence>MKRVFIALFSILCYTSCQEEVILNLDTLEPTPVIEAVWTNVPNINQVMITTSREYYDNTPNEVIEDAQVSIRNLETGRIANFVYNNQLRKYLPTNNQIGQIGHEYELSVIIQDKAYISTGVLLAPPTLDSITYEFKDQRVFRDEGYYLTLYGDIPFEEDNYYRLRVVKNDTLLNRRSDYLLFDDTFGTQILNRGFELGGFTFEAGDRVRLELFRLNKGAYDYLSQLVGLLFNDGGLFSPPPQNPVSNIKPLEHDGSVLGYFMVSPYIGASVLIEEEE</sequence>
<dbReference type="InterPro" id="IPR025345">
    <property type="entry name" value="DUF4249"/>
</dbReference>
<protein>
    <submittedName>
        <fullName evidence="1">DUF4249 domain-containing protein</fullName>
    </submittedName>
</protein>
<dbReference type="RefSeq" id="WP_241348755.1">
    <property type="nucleotide sequence ID" value="NZ_JAKZGP010000036.1"/>
</dbReference>
<evidence type="ECO:0000313" key="1">
    <source>
        <dbReference type="EMBL" id="MCH7410387.1"/>
    </source>
</evidence>
<proteinExistence type="predicted"/>
<dbReference type="EMBL" id="JAKZGP010000036">
    <property type="protein sequence ID" value="MCH7410387.1"/>
    <property type="molecule type" value="Genomic_DNA"/>
</dbReference>
<evidence type="ECO:0000313" key="2">
    <source>
        <dbReference type="Proteomes" id="UP001165489"/>
    </source>
</evidence>
<gene>
    <name evidence="1" type="ORF">MM239_13350</name>
</gene>
<name>A0ABS9V1U7_9BACT</name>
<keyword evidence="2" id="KW-1185">Reference proteome</keyword>
<comment type="caution">
    <text evidence="1">The sequence shown here is derived from an EMBL/GenBank/DDBJ whole genome shotgun (WGS) entry which is preliminary data.</text>
</comment>
<accession>A0ABS9V1U7</accession>
<dbReference type="Pfam" id="PF14054">
    <property type="entry name" value="DUF4249"/>
    <property type="match status" value="1"/>
</dbReference>
<organism evidence="1 2">
    <name type="scientific">Belliella filtrata</name>
    <dbReference type="NCBI Taxonomy" id="2923435"/>
    <lineage>
        <taxon>Bacteria</taxon>
        <taxon>Pseudomonadati</taxon>
        <taxon>Bacteroidota</taxon>
        <taxon>Cytophagia</taxon>
        <taxon>Cytophagales</taxon>
        <taxon>Cyclobacteriaceae</taxon>
        <taxon>Belliella</taxon>
    </lineage>
</organism>